<keyword evidence="3" id="KW-1185">Reference proteome</keyword>
<dbReference type="STRING" id="2282107.A0A286UQX5"/>
<proteinExistence type="predicted"/>
<evidence type="ECO:0000313" key="3">
    <source>
        <dbReference type="Proteomes" id="UP000217199"/>
    </source>
</evidence>
<dbReference type="Gene3D" id="3.40.30.10">
    <property type="entry name" value="Glutaredoxin"/>
    <property type="match status" value="1"/>
</dbReference>
<feature type="compositionally biased region" description="Low complexity" evidence="1">
    <location>
        <begin position="485"/>
        <end position="495"/>
    </location>
</feature>
<dbReference type="Proteomes" id="UP000217199">
    <property type="component" value="Unassembled WGS sequence"/>
</dbReference>
<comment type="caution">
    <text evidence="2">The sequence shown here is derived from an EMBL/GenBank/DDBJ whole genome shotgun (WGS) entry which is preliminary data.</text>
</comment>
<feature type="compositionally biased region" description="Basic and acidic residues" evidence="1">
    <location>
        <begin position="734"/>
        <end position="749"/>
    </location>
</feature>
<dbReference type="InterPro" id="IPR036249">
    <property type="entry name" value="Thioredoxin-like_sf"/>
</dbReference>
<dbReference type="SUPFAM" id="SSF52833">
    <property type="entry name" value="Thioredoxin-like"/>
    <property type="match status" value="1"/>
</dbReference>
<name>A0A286UQX5_9AGAM</name>
<dbReference type="OrthoDB" id="9932926at2759"/>
<dbReference type="EMBL" id="NBII01000002">
    <property type="protein sequence ID" value="PAV21939.1"/>
    <property type="molecule type" value="Genomic_DNA"/>
</dbReference>
<evidence type="ECO:0000313" key="2">
    <source>
        <dbReference type="EMBL" id="PAV21939.1"/>
    </source>
</evidence>
<dbReference type="InParanoid" id="A0A286UQX5"/>
<organism evidence="2 3">
    <name type="scientific">Pyrrhoderma noxium</name>
    <dbReference type="NCBI Taxonomy" id="2282107"/>
    <lineage>
        <taxon>Eukaryota</taxon>
        <taxon>Fungi</taxon>
        <taxon>Dikarya</taxon>
        <taxon>Basidiomycota</taxon>
        <taxon>Agaricomycotina</taxon>
        <taxon>Agaricomycetes</taxon>
        <taxon>Hymenochaetales</taxon>
        <taxon>Hymenochaetaceae</taxon>
        <taxon>Pyrrhoderma</taxon>
    </lineage>
</organism>
<feature type="compositionally biased region" description="Basic and acidic residues" evidence="1">
    <location>
        <begin position="242"/>
        <end position="255"/>
    </location>
</feature>
<dbReference type="AlphaFoldDB" id="A0A286UQX5"/>
<sequence>MPSPPILLFLTTIASQPALRQRQEYILRILQAKKIPYEAFDLASNEDAKKVWRRKAPPSKQQLPGILVGGMCPGTYDDFVEAVEYDELDTFLRLKESWNPNFDDTPKLEVVPIGVPGASSPSQMTNHKPYVATSPSPSPLKDKSKKGKEHDAGLLLEDRVLEGIQVTDTELEDLVKELGLEGDEAGDLVKGLSFSNDREPVTPLAHKTSLSGEDHILSNPVKELDPVASKEDTKRPLSPVKANDDQPKEEKEKTVADTIEISDNRATETVSVSSSLHENDKPQEESVEELVTTKEEALLEISSEQPSPEPEPVQELQSEIEAINNTAVAEVESSEEAKVSGVTTLEVPEAEALAAESSSIADESRSLPEKGVINAESESSGVVTQADEQQDLEPESKVPDIPSTEILEQSTLEPILEAKPQQEPAEAEDKEKSLENVIPKAENEQSTLEPASEETVIPVTDVAETKAPEETQTQIGGTIEANYTSPSAPFVAPAAEEPEVKEVKDESTSSVKLEETDINESDTKEAEQKKMDASLEEPKSPKSLEKELLKPDNDEPVSEVLDLGNGDLEAQIAMFLDGSGNGDEISKGIGHGSLDSKEPIPAENKAEAEVGVEAKQPISISQAHETSKAQTEVNANSASPVNISKSAPSPSQIQTSTSPVSPSALAQNSPLMSPVSPTSPTSPSSQRSFRSPVSPVSSKSDKARFEIAPPPLSLGGVGGGSGSSESKPGPPANGKDKAKEKEKDADKSQSRSGGSGSSTRQKSVSVLKVTRPLFTKKKNSASKGSSPTTNDSGNNNGGANGNAAQKTAEAYEKMLLADPLMIEVKRRRDTLDDDWN</sequence>
<feature type="region of interest" description="Disordered" evidence="1">
    <location>
        <begin position="191"/>
        <end position="291"/>
    </location>
</feature>
<dbReference type="InterPro" id="IPR006993">
    <property type="entry name" value="Glut_rich_SH3-bd"/>
</dbReference>
<evidence type="ECO:0000256" key="1">
    <source>
        <dbReference type="SAM" id="MobiDB-lite"/>
    </source>
</evidence>
<feature type="compositionally biased region" description="Basic and acidic residues" evidence="1">
    <location>
        <begin position="498"/>
        <end position="553"/>
    </location>
</feature>
<dbReference type="Pfam" id="PF04908">
    <property type="entry name" value="SH3BGR"/>
    <property type="match status" value="1"/>
</dbReference>
<feature type="compositionally biased region" description="Polar residues" evidence="1">
    <location>
        <begin position="781"/>
        <end position="792"/>
    </location>
</feature>
<reference evidence="2 3" key="1">
    <citation type="journal article" date="2017" name="Mol. Ecol.">
        <title>Comparative and population genomic landscape of Phellinus noxius: A hypervariable fungus causing root rot in trees.</title>
        <authorList>
            <person name="Chung C.L."/>
            <person name="Lee T.J."/>
            <person name="Akiba M."/>
            <person name="Lee H.H."/>
            <person name="Kuo T.H."/>
            <person name="Liu D."/>
            <person name="Ke H.M."/>
            <person name="Yokoi T."/>
            <person name="Roa M.B."/>
            <person name="Lu M.J."/>
            <person name="Chang Y.Y."/>
            <person name="Ann P.J."/>
            <person name="Tsai J.N."/>
            <person name="Chen C.Y."/>
            <person name="Tzean S.S."/>
            <person name="Ota Y."/>
            <person name="Hattori T."/>
            <person name="Sahashi N."/>
            <person name="Liou R.F."/>
            <person name="Kikuchi T."/>
            <person name="Tsai I.J."/>
        </authorList>
    </citation>
    <scope>NUCLEOTIDE SEQUENCE [LARGE SCALE GENOMIC DNA]</scope>
    <source>
        <strain evidence="2 3">FFPRI411160</strain>
    </source>
</reference>
<feature type="compositionally biased region" description="Polar residues" evidence="1">
    <location>
        <begin position="376"/>
        <end position="387"/>
    </location>
</feature>
<gene>
    <name evidence="2" type="ORF">PNOK_0189600</name>
</gene>
<feature type="region of interest" description="Disordered" evidence="1">
    <location>
        <begin position="353"/>
        <end position="561"/>
    </location>
</feature>
<feature type="compositionally biased region" description="Low complexity" evidence="1">
    <location>
        <begin position="646"/>
        <end position="698"/>
    </location>
</feature>
<feature type="compositionally biased region" description="Basic and acidic residues" evidence="1">
    <location>
        <begin position="212"/>
        <end position="235"/>
    </location>
</feature>
<feature type="compositionally biased region" description="Polar residues" evidence="1">
    <location>
        <begin position="267"/>
        <end position="276"/>
    </location>
</feature>
<feature type="compositionally biased region" description="Polar residues" evidence="1">
    <location>
        <begin position="618"/>
        <end position="645"/>
    </location>
</feature>
<protein>
    <submittedName>
        <fullName evidence="2">Thioredoxin domain-containing</fullName>
    </submittedName>
</protein>
<feature type="compositionally biased region" description="Polar residues" evidence="1">
    <location>
        <begin position="470"/>
        <end position="484"/>
    </location>
</feature>
<feature type="region of interest" description="Disordered" evidence="1">
    <location>
        <begin position="574"/>
        <end position="806"/>
    </location>
</feature>
<feature type="region of interest" description="Disordered" evidence="1">
    <location>
        <begin position="116"/>
        <end position="151"/>
    </location>
</feature>
<feature type="compositionally biased region" description="Basic and acidic residues" evidence="1">
    <location>
        <begin position="594"/>
        <end position="608"/>
    </location>
</feature>
<accession>A0A286UQX5</accession>